<dbReference type="Gene3D" id="3.30.70.1230">
    <property type="entry name" value="Nucleotide cyclase"/>
    <property type="match status" value="1"/>
</dbReference>
<gene>
    <name evidence="4" type="ORF">ACG00Y_17620</name>
</gene>
<dbReference type="RefSeq" id="WP_394481040.1">
    <property type="nucleotide sequence ID" value="NZ_JBIGHV010000006.1"/>
</dbReference>
<keyword evidence="5" id="KW-1185">Reference proteome</keyword>
<evidence type="ECO:0000313" key="5">
    <source>
        <dbReference type="Proteomes" id="UP001606210"/>
    </source>
</evidence>
<dbReference type="GO" id="GO:0005524">
    <property type="term" value="F:ATP binding"/>
    <property type="evidence" value="ECO:0007669"/>
    <property type="project" value="UniProtKB-KW"/>
</dbReference>
<dbReference type="InterPro" id="IPR011990">
    <property type="entry name" value="TPR-like_helical_dom_sf"/>
</dbReference>
<dbReference type="CDD" id="cd07302">
    <property type="entry name" value="CHD"/>
    <property type="match status" value="1"/>
</dbReference>
<keyword evidence="1" id="KW-0547">Nucleotide-binding</keyword>
<evidence type="ECO:0000256" key="2">
    <source>
        <dbReference type="ARBA" id="ARBA00022840"/>
    </source>
</evidence>
<sequence>MPTDDAHQQALIDAIGALERQRDALGDGVVDAALAPLRRQLQATPAEPERRLRQVSVLFLDLVGSTQLIQHLDPEDAQSVVDGALAAFTAIVQRHGGEVLRYAGDNIKAAFGVNGTHEDDAERAVLCGLALLQEAARRGEAVRREHGHEGFDARVGIHTGPVVLGGGIEKDKSLSGLAVNIAARLEQAAPTGMLRVSQDTWALVRGVFDADAQPPLAVKGHDAPIVSWLVRGSKPRAFRLVARGIEGLETALVGRRTELAQLDAAFEGLLADRAPCALTLIAEAGLGKSRLLHEFQHRLSAHAATCWLLLARSQPSGGLQPYGLLRDMVSRRLRIADSDSAEVAKAKLIAGLAPWLAQPDDPAPEPLGQLIGLDFSGTPALVRLGTDASLLRDRGLAALRVWLERLSASDGSPVVLLLDDLQWSDDASLDALAVLLKRATLPLLAVVCARPGLIERRPDWGEGLPQHRRLTLQALDEQEQGELSAALLQRLDEVPVLLSTLIRQRAEGNPFYAEELVKMLLDHEVIETREGRWHFHAARLQPGRLPTTLTGVLQARIDALAPEARTALQLASVIGPVFWDEALGALDDGAPASLPMLQARAMVQARPTSVFEDTVEEAFHHHLLHQVSYDTVLKEQRRQAHARVAAWLTARVGGRSDEYLAIAAEHHARAGQHAQAADWFERAATLGARRYASRQALHFIDRALAEAALAPEPCPAERLFELEWLRCNCSVHLGLSDDQSQVLDRMLALGEAHDRQDWLARTLAARTLWAYRRGMLAEAEAVARRGAEVAIAADHATSAALCTGNLAYMHLERREFEAAHRHLAQAQHWAGLARERMQMPGDDIYVMQMLLVENHLHAAENRPAAAADASRRAVAAMEGADRPLAQVNCRGTLVTDAFVRGDLAQATEHLEIAERLVREYELHVLLSMTRRSRVFLYLLQERWAEAAEESAAAVIAARAVANPVDALKGRAHQAEVAWRSGRSDDAVAIWQEMVSTCEQLGETGRSHAPRLRLADARAASGQPEDVAAARLAVLDVLAAEAQGSAIRGPYREAARLAAWRVLRRAGDPAAAGQLALAANELDQVLSAFDDRDVRERIVRVMPWHREVLEALGLMPSAVRNAAWLSAAGVG</sequence>
<evidence type="ECO:0000313" key="4">
    <source>
        <dbReference type="EMBL" id="MFG6431744.1"/>
    </source>
</evidence>
<dbReference type="InterPro" id="IPR029787">
    <property type="entry name" value="Nucleotide_cyclase"/>
</dbReference>
<evidence type="ECO:0000259" key="3">
    <source>
        <dbReference type="PROSITE" id="PS50125"/>
    </source>
</evidence>
<dbReference type="SUPFAM" id="SSF55073">
    <property type="entry name" value="Nucleotide cyclase"/>
    <property type="match status" value="1"/>
</dbReference>
<protein>
    <submittedName>
        <fullName evidence="4">ATP-binding protein</fullName>
    </submittedName>
</protein>
<dbReference type="Pfam" id="PF00211">
    <property type="entry name" value="Guanylate_cyc"/>
    <property type="match status" value="1"/>
</dbReference>
<evidence type="ECO:0000256" key="1">
    <source>
        <dbReference type="ARBA" id="ARBA00022741"/>
    </source>
</evidence>
<dbReference type="Pfam" id="PF13191">
    <property type="entry name" value="AAA_16"/>
    <property type="match status" value="1"/>
</dbReference>
<dbReference type="EMBL" id="JBIGHV010000006">
    <property type="protein sequence ID" value="MFG6431744.1"/>
    <property type="molecule type" value="Genomic_DNA"/>
</dbReference>
<accession>A0ABW7F598</accession>
<dbReference type="SUPFAM" id="SSF52540">
    <property type="entry name" value="P-loop containing nucleoside triphosphate hydrolases"/>
    <property type="match status" value="1"/>
</dbReference>
<dbReference type="Proteomes" id="UP001606210">
    <property type="component" value="Unassembled WGS sequence"/>
</dbReference>
<dbReference type="InterPro" id="IPR027417">
    <property type="entry name" value="P-loop_NTPase"/>
</dbReference>
<feature type="domain" description="Guanylate cyclase" evidence="3">
    <location>
        <begin position="56"/>
        <end position="186"/>
    </location>
</feature>
<dbReference type="PROSITE" id="PS50125">
    <property type="entry name" value="GUANYLATE_CYCLASE_2"/>
    <property type="match status" value="1"/>
</dbReference>
<dbReference type="PANTHER" id="PTHR16305:SF28">
    <property type="entry name" value="GUANYLATE CYCLASE DOMAIN-CONTAINING PROTEIN"/>
    <property type="match status" value="1"/>
</dbReference>
<reference evidence="4 5" key="1">
    <citation type="submission" date="2024-08" db="EMBL/GenBank/DDBJ databases">
        <authorList>
            <person name="Lu H."/>
        </authorList>
    </citation>
    <scope>NUCLEOTIDE SEQUENCE [LARGE SCALE GENOMIC DNA]</scope>
    <source>
        <strain evidence="4 5">LYH14W</strain>
    </source>
</reference>
<comment type="caution">
    <text evidence="4">The sequence shown here is derived from an EMBL/GenBank/DDBJ whole genome shotgun (WGS) entry which is preliminary data.</text>
</comment>
<dbReference type="PANTHER" id="PTHR16305">
    <property type="entry name" value="TESTICULAR SOLUBLE ADENYLYL CYCLASE"/>
    <property type="match status" value="1"/>
</dbReference>
<proteinExistence type="predicted"/>
<keyword evidence="2 4" id="KW-0067">ATP-binding</keyword>
<dbReference type="Gene3D" id="1.25.40.10">
    <property type="entry name" value="Tetratricopeptide repeat domain"/>
    <property type="match status" value="1"/>
</dbReference>
<dbReference type="InterPro" id="IPR041664">
    <property type="entry name" value="AAA_16"/>
</dbReference>
<name>A0ABW7F598_9BURK</name>
<organism evidence="4 5">
    <name type="scientific">Pelomonas parva</name>
    <dbReference type="NCBI Taxonomy" id="3299032"/>
    <lineage>
        <taxon>Bacteria</taxon>
        <taxon>Pseudomonadati</taxon>
        <taxon>Pseudomonadota</taxon>
        <taxon>Betaproteobacteria</taxon>
        <taxon>Burkholderiales</taxon>
        <taxon>Sphaerotilaceae</taxon>
        <taxon>Roseateles</taxon>
    </lineage>
</organism>
<dbReference type="InterPro" id="IPR001054">
    <property type="entry name" value="A/G_cyclase"/>
</dbReference>
<dbReference type="SMART" id="SM00044">
    <property type="entry name" value="CYCc"/>
    <property type="match status" value="1"/>
</dbReference>